<gene>
    <name evidence="2" type="ORF">ACFSJ0_51710</name>
</gene>
<keyword evidence="3" id="KW-1185">Reference proteome</keyword>
<protein>
    <recommendedName>
        <fullName evidence="4">DNA primase</fullName>
    </recommendedName>
</protein>
<dbReference type="Proteomes" id="UP001597097">
    <property type="component" value="Unassembled WGS sequence"/>
</dbReference>
<organism evidence="2 3">
    <name type="scientific">Nonomuraea guangzhouensis</name>
    <dbReference type="NCBI Taxonomy" id="1291555"/>
    <lineage>
        <taxon>Bacteria</taxon>
        <taxon>Bacillati</taxon>
        <taxon>Actinomycetota</taxon>
        <taxon>Actinomycetes</taxon>
        <taxon>Streptosporangiales</taxon>
        <taxon>Streptosporangiaceae</taxon>
        <taxon>Nonomuraea</taxon>
    </lineage>
</organism>
<comment type="caution">
    <text evidence="2">The sequence shown here is derived from an EMBL/GenBank/DDBJ whole genome shotgun (WGS) entry which is preliminary data.</text>
</comment>
<dbReference type="RefSeq" id="WP_219533986.1">
    <property type="nucleotide sequence ID" value="NZ_JAHKRM010000020.1"/>
</dbReference>
<sequence>MKDKIQIGLAIAAGYYLGRRHKLRWATTLAAAGLASRLRGQGGLLQQGIKALGTSPELEKITGRLRGELMEVGKAAAVAMTSRQIESLTTRLHERAEGLRLPATPKDTDEEEDYEEDEYEEEEPEEEEPPKPAPRRRRPKAEPVRATRPVRKVRG</sequence>
<accession>A0ABW4GRW6</accession>
<feature type="region of interest" description="Disordered" evidence="1">
    <location>
        <begin position="89"/>
        <end position="155"/>
    </location>
</feature>
<evidence type="ECO:0000256" key="1">
    <source>
        <dbReference type="SAM" id="MobiDB-lite"/>
    </source>
</evidence>
<evidence type="ECO:0000313" key="3">
    <source>
        <dbReference type="Proteomes" id="UP001597097"/>
    </source>
</evidence>
<feature type="compositionally biased region" description="Acidic residues" evidence="1">
    <location>
        <begin position="108"/>
        <end position="128"/>
    </location>
</feature>
<proteinExistence type="predicted"/>
<evidence type="ECO:0000313" key="2">
    <source>
        <dbReference type="EMBL" id="MFD1545588.1"/>
    </source>
</evidence>
<evidence type="ECO:0008006" key="4">
    <source>
        <dbReference type="Google" id="ProtNLM"/>
    </source>
</evidence>
<reference evidence="3" key="1">
    <citation type="journal article" date="2019" name="Int. J. Syst. Evol. Microbiol.">
        <title>The Global Catalogue of Microorganisms (GCM) 10K type strain sequencing project: providing services to taxonomists for standard genome sequencing and annotation.</title>
        <authorList>
            <consortium name="The Broad Institute Genomics Platform"/>
            <consortium name="The Broad Institute Genome Sequencing Center for Infectious Disease"/>
            <person name="Wu L."/>
            <person name="Ma J."/>
        </authorList>
    </citation>
    <scope>NUCLEOTIDE SEQUENCE [LARGE SCALE GENOMIC DNA]</scope>
    <source>
        <strain evidence="3">CGMCC 1.15399</strain>
    </source>
</reference>
<name>A0ABW4GRW6_9ACTN</name>
<dbReference type="EMBL" id="JBHUCM010000048">
    <property type="protein sequence ID" value="MFD1545588.1"/>
    <property type="molecule type" value="Genomic_DNA"/>
</dbReference>